<gene>
    <name evidence="1" type="ORF">MNB_SV-3-1423</name>
</gene>
<dbReference type="EMBL" id="FPHI01000019">
    <property type="protein sequence ID" value="SFV58705.1"/>
    <property type="molecule type" value="Genomic_DNA"/>
</dbReference>
<proteinExistence type="predicted"/>
<name>A0A1W1BYY9_9ZZZZ</name>
<keyword evidence="1" id="KW-0648">Protein biosynthesis</keyword>
<protein>
    <submittedName>
        <fullName evidence="1">Transcription initiation factor IIF alpha subunit</fullName>
    </submittedName>
</protein>
<organism evidence="1">
    <name type="scientific">hydrothermal vent metagenome</name>
    <dbReference type="NCBI Taxonomy" id="652676"/>
    <lineage>
        <taxon>unclassified sequences</taxon>
        <taxon>metagenomes</taxon>
        <taxon>ecological metagenomes</taxon>
    </lineage>
</organism>
<reference evidence="1" key="1">
    <citation type="submission" date="2016-10" db="EMBL/GenBank/DDBJ databases">
        <authorList>
            <person name="de Groot N.N."/>
        </authorList>
    </citation>
    <scope>NUCLEOTIDE SEQUENCE</scope>
</reference>
<keyword evidence="1" id="KW-0396">Initiation factor</keyword>
<sequence>MHILLINVNPVVSRLLILCTRDDTILLDEVESVDKVSKNHYDIVFVDESSYGRDVMVSLERLKSLKKVFISYLGDEVKGFDATIKKPFLPSQITEVIAAVQKHRSDEGSERDEEGSTEDKFSIFPLSAEEIDENTTAVLDVDEIEKIKALLNMDDDSGIEESKLSEEEIEALKVEVIKEQLIADGLEIINENEIVESLNLESDNNSKFVRKTDKKKKKSKKQKLIKKNIKYVKDAVERAVEHMTKKQVKRLLKGKEVKITIQLEDKN</sequence>
<dbReference type="GO" id="GO:0003743">
    <property type="term" value="F:translation initiation factor activity"/>
    <property type="evidence" value="ECO:0007669"/>
    <property type="project" value="UniProtKB-KW"/>
</dbReference>
<evidence type="ECO:0000313" key="1">
    <source>
        <dbReference type="EMBL" id="SFV58705.1"/>
    </source>
</evidence>
<dbReference type="AlphaFoldDB" id="A0A1W1BYY9"/>
<accession>A0A1W1BYY9</accession>